<dbReference type="SMART" id="SM01117">
    <property type="entry name" value="Cyt-b5"/>
    <property type="match status" value="1"/>
</dbReference>
<dbReference type="EMBL" id="HBUF01031099">
    <property type="protein sequence ID" value="CAG6614715.1"/>
    <property type="molecule type" value="Transcribed_RNA"/>
</dbReference>
<name>A0A8D8LRA5_9HEMI</name>
<evidence type="ECO:0000256" key="1">
    <source>
        <dbReference type="ARBA" id="ARBA00038357"/>
    </source>
</evidence>
<dbReference type="PANTHER" id="PTHR10281">
    <property type="entry name" value="MEMBRANE-ASSOCIATED PROGESTERONE RECEPTOR COMPONENT-RELATED"/>
    <property type="match status" value="1"/>
</dbReference>
<dbReference type="PANTHER" id="PTHR10281:SF4">
    <property type="entry name" value="NEUFERRICIN"/>
    <property type="match status" value="1"/>
</dbReference>
<evidence type="ECO:0000259" key="2">
    <source>
        <dbReference type="SMART" id="SM01117"/>
    </source>
</evidence>
<dbReference type="InterPro" id="IPR050577">
    <property type="entry name" value="MAPR/NEUFC/NENF-like"/>
</dbReference>
<dbReference type="Pfam" id="PF00173">
    <property type="entry name" value="Cyt-b5"/>
    <property type="match status" value="1"/>
</dbReference>
<organism evidence="3">
    <name type="scientific">Cacopsylla melanoneura</name>
    <dbReference type="NCBI Taxonomy" id="428564"/>
    <lineage>
        <taxon>Eukaryota</taxon>
        <taxon>Metazoa</taxon>
        <taxon>Ecdysozoa</taxon>
        <taxon>Arthropoda</taxon>
        <taxon>Hexapoda</taxon>
        <taxon>Insecta</taxon>
        <taxon>Pterygota</taxon>
        <taxon>Neoptera</taxon>
        <taxon>Paraneoptera</taxon>
        <taxon>Hemiptera</taxon>
        <taxon>Sternorrhyncha</taxon>
        <taxon>Psylloidea</taxon>
        <taxon>Psyllidae</taxon>
        <taxon>Psyllinae</taxon>
        <taxon>Cacopsylla</taxon>
    </lineage>
</organism>
<dbReference type="EMBL" id="HBUF01031098">
    <property type="protein sequence ID" value="CAG6614712.1"/>
    <property type="molecule type" value="Transcribed_RNA"/>
</dbReference>
<dbReference type="InterPro" id="IPR036400">
    <property type="entry name" value="Cyt_B5-like_heme/steroid_sf"/>
</dbReference>
<accession>A0A8D8LRA5</accession>
<dbReference type="AlphaFoldDB" id="A0A8D8LRA5"/>
<comment type="similarity">
    <text evidence="1">Belongs to the cytochrome b5 family. MAPR subfamily.</text>
</comment>
<sequence>MLIKGAILIVVLSTCIYYVKYHYSTSTGDFTSENKHKSNSSSHEDIDAVKVQLLSKEEVAEYVTEEKLYLCILGHVFDVTKGKGYYKKGETYHGFVGRDGTRAFVSGNFTDEGFTDDIDNITGAEAVELNNWLDFYQTNYVFKGKLIGRFFDPNGTPTKYWHEFQTKLKQAEEDSEEMLQEKMKYPPCNIAWSQDEGTRVWCSTKSGGIERDWAGVPRKFYQVGAESYRCACVNLDTKGVTLDTSGRQGNLAQYDNCDPRASSCYVVNEED</sequence>
<proteinExistence type="inferred from homology"/>
<dbReference type="Gene3D" id="3.10.120.10">
    <property type="entry name" value="Cytochrome b5-like heme/steroid binding domain"/>
    <property type="match status" value="1"/>
</dbReference>
<protein>
    <submittedName>
        <fullName evidence="3">Neuferricin</fullName>
    </submittedName>
</protein>
<dbReference type="InterPro" id="IPR001199">
    <property type="entry name" value="Cyt_B5-like_heme/steroid-bd"/>
</dbReference>
<dbReference type="GO" id="GO:0012505">
    <property type="term" value="C:endomembrane system"/>
    <property type="evidence" value="ECO:0007669"/>
    <property type="project" value="TreeGrafter"/>
</dbReference>
<feature type="domain" description="Cytochrome b5 heme-binding" evidence="2">
    <location>
        <begin position="54"/>
        <end position="147"/>
    </location>
</feature>
<dbReference type="EMBL" id="HBUF01031097">
    <property type="protein sequence ID" value="CAG6614709.1"/>
    <property type="molecule type" value="Transcribed_RNA"/>
</dbReference>
<evidence type="ECO:0000313" key="3">
    <source>
        <dbReference type="EMBL" id="CAG6614715.1"/>
    </source>
</evidence>
<reference evidence="3" key="1">
    <citation type="submission" date="2021-05" db="EMBL/GenBank/DDBJ databases">
        <authorList>
            <person name="Alioto T."/>
            <person name="Alioto T."/>
            <person name="Gomez Garrido J."/>
        </authorList>
    </citation>
    <scope>NUCLEOTIDE SEQUENCE</scope>
</reference>
<dbReference type="GO" id="GO:0016020">
    <property type="term" value="C:membrane"/>
    <property type="evidence" value="ECO:0007669"/>
    <property type="project" value="TreeGrafter"/>
</dbReference>
<dbReference type="SUPFAM" id="SSF55856">
    <property type="entry name" value="Cytochrome b5-like heme/steroid binding domain"/>
    <property type="match status" value="1"/>
</dbReference>